<keyword evidence="2" id="KW-0732">Signal</keyword>
<dbReference type="InterPro" id="IPR038673">
    <property type="entry name" value="OprB_sf"/>
</dbReference>
<dbReference type="Pfam" id="PF04966">
    <property type="entry name" value="OprB"/>
    <property type="match status" value="1"/>
</dbReference>
<accession>A0ABV0KVY4</accession>
<comment type="similarity">
    <text evidence="1 2">Belongs to the OprB family.</text>
</comment>
<dbReference type="PANTHER" id="PTHR43308:SF1">
    <property type="entry name" value="OUTER MEMBRANE PROTEIN ALPHA"/>
    <property type="match status" value="1"/>
</dbReference>
<feature type="signal peptide" evidence="2">
    <location>
        <begin position="1"/>
        <end position="26"/>
    </location>
</feature>
<evidence type="ECO:0000259" key="3">
    <source>
        <dbReference type="PROSITE" id="PS51272"/>
    </source>
</evidence>
<proteinExistence type="inferred from homology"/>
<gene>
    <name evidence="4" type="ORF">NDI38_29000</name>
</gene>
<dbReference type="Gene3D" id="2.40.160.180">
    <property type="entry name" value="Carbohydrate-selective porin OprB"/>
    <property type="match status" value="1"/>
</dbReference>
<dbReference type="Proteomes" id="UP001476950">
    <property type="component" value="Unassembled WGS sequence"/>
</dbReference>
<name>A0ABV0KVY4_9CYAN</name>
<reference evidence="4 5" key="1">
    <citation type="submission" date="2022-04" db="EMBL/GenBank/DDBJ databases">
        <title>Positive selection, recombination, and allopatry shape intraspecific diversity of widespread and dominant cyanobacteria.</title>
        <authorList>
            <person name="Wei J."/>
            <person name="Shu W."/>
            <person name="Hu C."/>
        </authorList>
    </citation>
    <scope>NUCLEOTIDE SEQUENCE [LARGE SCALE GENOMIC DNA]</scope>
    <source>
        <strain evidence="4 5">AS-A4</strain>
    </source>
</reference>
<dbReference type="Pfam" id="PF00395">
    <property type="entry name" value="SLH"/>
    <property type="match status" value="1"/>
</dbReference>
<evidence type="ECO:0000256" key="2">
    <source>
        <dbReference type="RuleBase" id="RU363072"/>
    </source>
</evidence>
<evidence type="ECO:0000256" key="1">
    <source>
        <dbReference type="ARBA" id="ARBA00008769"/>
    </source>
</evidence>
<dbReference type="InterPro" id="IPR007049">
    <property type="entry name" value="Carb-sel_porin_OprB"/>
</dbReference>
<dbReference type="EMBL" id="JAMPLM010000065">
    <property type="protein sequence ID" value="MEP1062414.1"/>
    <property type="molecule type" value="Genomic_DNA"/>
</dbReference>
<dbReference type="PROSITE" id="PS51272">
    <property type="entry name" value="SLH"/>
    <property type="match status" value="1"/>
</dbReference>
<dbReference type="InterPro" id="IPR001119">
    <property type="entry name" value="SLH_dom"/>
</dbReference>
<feature type="domain" description="SLH" evidence="3">
    <location>
        <begin position="74"/>
        <end position="138"/>
    </location>
</feature>
<keyword evidence="5" id="KW-1185">Reference proteome</keyword>
<dbReference type="InterPro" id="IPR051465">
    <property type="entry name" value="Cell_Envelope_Struct_Comp"/>
</dbReference>
<protein>
    <submittedName>
        <fullName evidence="4">Iron uptake porin</fullName>
    </submittedName>
</protein>
<dbReference type="RefSeq" id="WP_190451790.1">
    <property type="nucleotide sequence ID" value="NZ_JAMPLM010000065.1"/>
</dbReference>
<dbReference type="NCBIfam" id="NF033921">
    <property type="entry name" value="por_somb"/>
    <property type="match status" value="1"/>
</dbReference>
<comment type="caution">
    <text evidence="4">The sequence shown here is derived from an EMBL/GenBank/DDBJ whole genome shotgun (WGS) entry which is preliminary data.</text>
</comment>
<dbReference type="InterPro" id="IPR047684">
    <property type="entry name" value="Por_som-like"/>
</dbReference>
<evidence type="ECO:0000313" key="5">
    <source>
        <dbReference type="Proteomes" id="UP001476950"/>
    </source>
</evidence>
<sequence>MNAFSRTIAVVGTAMFLSGQPILTMAATPAQLESETLHQNTVPVSPTQPQAIAVDLSLDSSEAAAIDGMEQVTSISQLTDVELSDWAFQALQSLVERYGCIVGYPDKTFLGNRALTRYEFAAGLKSCVDRIDELLTSSTADLVKKEDLLALQRLQEEFAAELATIGGRVEALGTRTATLEKQQFSPTTKLNGLAWFNLTGAFAGGDVRFEALPNTPVDARFVGGRDATGRPLVQTTDRAEPTLSALTWLTLNTSFTGKDTLAVQLAAGNGISSINQFVSAGFFATYGNPYTDQTPGTVPGRSDVVIQDLYYSFPLTDAIKLTVGPRINWFSYFDFNRFTFFLTGASSYASISSTQTSATFWGSGAVLEWNINPKWRFAAAYLGESVPYLPASFGYNTASNPSAGLFGGTYAATAELTYSPTDQLNLRFRYNYTRLQAYGGQVGGSNAVPLPYGYVDAGPGSSIFDPITGSVTSGGLDYAIAHTFAFNLDWLITPGFGVFGRYSYGNTNLKPIDQAVNVQSFQVGVAFPDLGKKGALGAITFVAPMDIVNGRQYFVAGGGNGGTIYELEASYYYPLNDRLAIVPAFYAIFNANNFDSNPNLYVGNLRAQFSF</sequence>
<dbReference type="PANTHER" id="PTHR43308">
    <property type="entry name" value="OUTER MEMBRANE PROTEIN ALPHA-RELATED"/>
    <property type="match status" value="1"/>
</dbReference>
<feature type="chain" id="PRO_5044969268" evidence="2">
    <location>
        <begin position="27"/>
        <end position="611"/>
    </location>
</feature>
<organism evidence="4 5">
    <name type="scientific">Stenomitos frigidus AS-A4</name>
    <dbReference type="NCBI Taxonomy" id="2933935"/>
    <lineage>
        <taxon>Bacteria</taxon>
        <taxon>Bacillati</taxon>
        <taxon>Cyanobacteriota</taxon>
        <taxon>Cyanophyceae</taxon>
        <taxon>Leptolyngbyales</taxon>
        <taxon>Leptolyngbyaceae</taxon>
        <taxon>Stenomitos</taxon>
    </lineage>
</organism>
<evidence type="ECO:0000313" key="4">
    <source>
        <dbReference type="EMBL" id="MEP1062414.1"/>
    </source>
</evidence>